<dbReference type="InterPro" id="IPR053146">
    <property type="entry name" value="QDO-like"/>
</dbReference>
<name>A0A2K8Z7F1_9BACT</name>
<keyword evidence="1" id="KW-0812">Transmembrane</keyword>
<dbReference type="KEGG" id="spir:CWM47_30405"/>
<evidence type="ECO:0000313" key="3">
    <source>
        <dbReference type="EMBL" id="AUD05780.1"/>
    </source>
</evidence>
<dbReference type="PANTHER" id="PTHR36440:SF1">
    <property type="entry name" value="PUTATIVE (AFU_ORTHOLOGUE AFUA_8G07350)-RELATED"/>
    <property type="match status" value="1"/>
</dbReference>
<dbReference type="InterPro" id="IPR013096">
    <property type="entry name" value="Cupin_2"/>
</dbReference>
<dbReference type="Proteomes" id="UP000232883">
    <property type="component" value="Chromosome"/>
</dbReference>
<organism evidence="3 4">
    <name type="scientific">Spirosoma pollinicola</name>
    <dbReference type="NCBI Taxonomy" id="2057025"/>
    <lineage>
        <taxon>Bacteria</taxon>
        <taxon>Pseudomonadati</taxon>
        <taxon>Bacteroidota</taxon>
        <taxon>Cytophagia</taxon>
        <taxon>Cytophagales</taxon>
        <taxon>Cytophagaceae</taxon>
        <taxon>Spirosoma</taxon>
    </lineage>
</organism>
<feature type="domain" description="Cupin type-2" evidence="2">
    <location>
        <begin position="83"/>
        <end position="142"/>
    </location>
</feature>
<dbReference type="AlphaFoldDB" id="A0A2K8Z7F1"/>
<dbReference type="RefSeq" id="WP_100992332.1">
    <property type="nucleotide sequence ID" value="NZ_CP025096.1"/>
</dbReference>
<dbReference type="EMBL" id="CP025096">
    <property type="protein sequence ID" value="AUD05780.1"/>
    <property type="molecule type" value="Genomic_DNA"/>
</dbReference>
<dbReference type="SUPFAM" id="SSF51182">
    <property type="entry name" value="RmlC-like cupins"/>
    <property type="match status" value="1"/>
</dbReference>
<keyword evidence="1" id="KW-1133">Transmembrane helix</keyword>
<keyword evidence="4" id="KW-1185">Reference proteome</keyword>
<evidence type="ECO:0000313" key="4">
    <source>
        <dbReference type="Proteomes" id="UP000232883"/>
    </source>
</evidence>
<dbReference type="InterPro" id="IPR014710">
    <property type="entry name" value="RmlC-like_jellyroll"/>
</dbReference>
<reference evidence="3 4" key="1">
    <citation type="submission" date="2017-11" db="EMBL/GenBank/DDBJ databases">
        <title>Taxonomic description and genome sequences of Spirosoma HA7 sp. nov., isolated from pollen microhabitat of Corylus avellana.</title>
        <authorList>
            <person name="Ambika Manirajan B."/>
            <person name="Suarez C."/>
            <person name="Ratering S."/>
            <person name="Geissler-Plaum R."/>
            <person name="Cardinale M."/>
            <person name="Sylvia S."/>
        </authorList>
    </citation>
    <scope>NUCLEOTIDE SEQUENCE [LARGE SCALE GENOMIC DNA]</scope>
    <source>
        <strain evidence="3 4">HA7</strain>
    </source>
</reference>
<dbReference type="Pfam" id="PF07883">
    <property type="entry name" value="Cupin_2"/>
    <property type="match status" value="1"/>
</dbReference>
<proteinExistence type="predicted"/>
<gene>
    <name evidence="3" type="ORF">CWM47_30405</name>
</gene>
<dbReference type="Gene3D" id="2.60.120.10">
    <property type="entry name" value="Jelly Rolls"/>
    <property type="match status" value="1"/>
</dbReference>
<evidence type="ECO:0000259" key="2">
    <source>
        <dbReference type="Pfam" id="PF07883"/>
    </source>
</evidence>
<dbReference type="OrthoDB" id="1423961at2"/>
<dbReference type="InterPro" id="IPR011051">
    <property type="entry name" value="RmlC_Cupin_sf"/>
</dbReference>
<sequence length="186" mass="21227">MQRRKLIQLFVSIVPIATITPFLTKAQGKLKLLKGGFKVEADKDRWNENTIFGKEKNMKCKVSGKDTNNTLYVVEENDPVDVGPPLHIHPNQDEVFFITKGNYLVKIGDDVFNLKKGDTAFAPRNIPHCFLTIGEGPHQMILTYQPAGKMEEFFYNRKNPAYTDGKTLEQQFKEHDMEIVGPKLTK</sequence>
<dbReference type="PANTHER" id="PTHR36440">
    <property type="entry name" value="PUTATIVE (AFU_ORTHOLOGUE AFUA_8G07350)-RELATED"/>
    <property type="match status" value="1"/>
</dbReference>
<feature type="transmembrane region" description="Helical" evidence="1">
    <location>
        <begin position="6"/>
        <end position="24"/>
    </location>
</feature>
<keyword evidence="1" id="KW-0472">Membrane</keyword>
<protein>
    <submittedName>
        <fullName evidence="3">Cupin</fullName>
    </submittedName>
</protein>
<accession>A0A2K8Z7F1</accession>
<evidence type="ECO:0000256" key="1">
    <source>
        <dbReference type="SAM" id="Phobius"/>
    </source>
</evidence>